<feature type="compositionally biased region" description="Basic residues" evidence="1">
    <location>
        <begin position="1"/>
        <end position="43"/>
    </location>
</feature>
<feature type="compositionally biased region" description="Low complexity" evidence="1">
    <location>
        <begin position="111"/>
        <end position="121"/>
    </location>
</feature>
<feature type="region of interest" description="Disordered" evidence="1">
    <location>
        <begin position="1"/>
        <end position="173"/>
    </location>
</feature>
<dbReference type="Proteomes" id="UP001055439">
    <property type="component" value="Chromosome 4"/>
</dbReference>
<dbReference type="AlphaFoldDB" id="A0A9E7FSH8"/>
<evidence type="ECO:0000313" key="2">
    <source>
        <dbReference type="EMBL" id="URD99192.1"/>
    </source>
</evidence>
<feature type="compositionally biased region" description="Basic and acidic residues" evidence="1">
    <location>
        <begin position="124"/>
        <end position="159"/>
    </location>
</feature>
<feature type="compositionally biased region" description="Gly residues" evidence="1">
    <location>
        <begin position="76"/>
        <end position="91"/>
    </location>
</feature>
<reference evidence="2" key="1">
    <citation type="submission" date="2022-05" db="EMBL/GenBank/DDBJ databases">
        <title>The Musa troglodytarum L. genome provides insights into the mechanism of non-climacteric behaviour and enrichment of carotenoids.</title>
        <authorList>
            <person name="Wang J."/>
        </authorList>
    </citation>
    <scope>NUCLEOTIDE SEQUENCE</scope>
    <source>
        <tissue evidence="2">Leaf</tissue>
    </source>
</reference>
<accession>A0A9E7FSH8</accession>
<organism evidence="2 3">
    <name type="scientific">Musa troglodytarum</name>
    <name type="common">fe'i banana</name>
    <dbReference type="NCBI Taxonomy" id="320322"/>
    <lineage>
        <taxon>Eukaryota</taxon>
        <taxon>Viridiplantae</taxon>
        <taxon>Streptophyta</taxon>
        <taxon>Embryophyta</taxon>
        <taxon>Tracheophyta</taxon>
        <taxon>Spermatophyta</taxon>
        <taxon>Magnoliopsida</taxon>
        <taxon>Liliopsida</taxon>
        <taxon>Zingiberales</taxon>
        <taxon>Musaceae</taxon>
        <taxon>Musa</taxon>
    </lineage>
</organism>
<sequence length="173" mass="18707">TLSGRRRSSRPLRGRRLVRRPPRRRRPPGLLRRHGRRPHRRPPLGRPARWRPLPGIGGRVPRGAGPPSAIQAAPRGVGGGFGSRGRAGVGVGAPDRLWRPVTGAGGGRRGWGVAAAARVLGQGAREEPGDVGAGRRGEDPQRPRHEPGSRRSLDPDRLLRLTVESVHPSHPDF</sequence>
<evidence type="ECO:0000256" key="1">
    <source>
        <dbReference type="SAM" id="MobiDB-lite"/>
    </source>
</evidence>
<dbReference type="EMBL" id="CP097506">
    <property type="protein sequence ID" value="URD99192.1"/>
    <property type="molecule type" value="Genomic_DNA"/>
</dbReference>
<evidence type="ECO:0000313" key="3">
    <source>
        <dbReference type="Proteomes" id="UP001055439"/>
    </source>
</evidence>
<gene>
    <name evidence="2" type="ORF">MUK42_36741</name>
</gene>
<protein>
    <submittedName>
        <fullName evidence="2">Uncharacterized protein</fullName>
    </submittedName>
</protein>
<name>A0A9E7FSH8_9LILI</name>
<feature type="non-terminal residue" evidence="2">
    <location>
        <position position="1"/>
    </location>
</feature>
<proteinExistence type="predicted"/>
<keyword evidence="3" id="KW-1185">Reference proteome</keyword>